<evidence type="ECO:0008006" key="5">
    <source>
        <dbReference type="Google" id="ProtNLM"/>
    </source>
</evidence>
<feature type="non-terminal residue" evidence="3">
    <location>
        <position position="176"/>
    </location>
</feature>
<dbReference type="InterPro" id="IPR057253">
    <property type="entry name" value="CoiA-like_N"/>
</dbReference>
<name>A0ABR4XP21_9LACO</name>
<feature type="domain" description="Competence protein CoiA-like N-terminal" evidence="2">
    <location>
        <begin position="19"/>
        <end position="54"/>
    </location>
</feature>
<evidence type="ECO:0000259" key="1">
    <source>
        <dbReference type="Pfam" id="PF06054"/>
    </source>
</evidence>
<organism evidence="3 4">
    <name type="scientific">Oenococcus alcoholitolerans</name>
    <dbReference type="NCBI Taxonomy" id="931074"/>
    <lineage>
        <taxon>Bacteria</taxon>
        <taxon>Bacillati</taxon>
        <taxon>Bacillota</taxon>
        <taxon>Bacilli</taxon>
        <taxon>Lactobacillales</taxon>
        <taxon>Lactobacillaceae</taxon>
        <taxon>Oenococcus</taxon>
    </lineage>
</organism>
<evidence type="ECO:0000313" key="4">
    <source>
        <dbReference type="Proteomes" id="UP000030023"/>
    </source>
</evidence>
<reference evidence="3 4" key="1">
    <citation type="journal article" date="2014" name="Antonie Van Leeuwenhoek">
        <title>Oenococcus alcoholitolerans sp. nov., a lactic acid bacteria isolated from cachaca and ethanol fermentation processes.</title>
        <authorList>
            <person name="Badotti F."/>
            <person name="Moreira A.P."/>
            <person name="Tonon L.A."/>
            <person name="de Lucena B.T."/>
            <person name="Gomes Fde C."/>
            <person name="Kruger R."/>
            <person name="Thompson C.C."/>
            <person name="de Morais M.A.Jr."/>
            <person name="Rosa C.A."/>
            <person name="Thompson F.L."/>
        </authorList>
    </citation>
    <scope>NUCLEOTIDE SEQUENCE [LARGE SCALE GENOMIC DNA]</scope>
    <source>
        <strain evidence="3 4">UFRJ-M7.2.18</strain>
    </source>
</reference>
<proteinExistence type="predicted"/>
<dbReference type="Pfam" id="PF25164">
    <property type="entry name" value="CoiA_N"/>
    <property type="match status" value="1"/>
</dbReference>
<keyword evidence="4" id="KW-1185">Reference proteome</keyword>
<gene>
    <name evidence="3" type="ORF">Q757_08750</name>
</gene>
<dbReference type="Pfam" id="PF06054">
    <property type="entry name" value="CoiA_nuc"/>
    <property type="match status" value="1"/>
</dbReference>
<dbReference type="EMBL" id="AXCV01000503">
    <property type="protein sequence ID" value="KGO23444.1"/>
    <property type="molecule type" value="Genomic_DNA"/>
</dbReference>
<dbReference type="InterPro" id="IPR010330">
    <property type="entry name" value="CoiA_nuc"/>
</dbReference>
<feature type="domain" description="Competence protein CoiA nuclease-like" evidence="1">
    <location>
        <begin position="59"/>
        <end position="146"/>
    </location>
</feature>
<sequence length="176" mass="20242">MLIAHNVNLELVRADRCGSGKQFYCPACKNKVILKQGSIKRPHFAHLNVSDCETFSENESLLHLESKYLLEKTGRELGWNCTLEKVFSNISQRADLFIQFGDQSLAIEFQQSPISDEEIFKRNSGYERIGLPFIWLLGPNYPINKLKEHTAAKFSDRSGHIFCFDAKDNIRILKDF</sequence>
<comment type="caution">
    <text evidence="3">The sequence shown here is derived from an EMBL/GenBank/DDBJ whole genome shotgun (WGS) entry which is preliminary data.</text>
</comment>
<protein>
    <recommendedName>
        <fullName evidence="5">Competence protein CoiA</fullName>
    </recommendedName>
</protein>
<dbReference type="Proteomes" id="UP000030023">
    <property type="component" value="Unassembled WGS sequence"/>
</dbReference>
<evidence type="ECO:0000313" key="3">
    <source>
        <dbReference type="EMBL" id="KGO23444.1"/>
    </source>
</evidence>
<accession>A0ABR4XP21</accession>
<evidence type="ECO:0000259" key="2">
    <source>
        <dbReference type="Pfam" id="PF25164"/>
    </source>
</evidence>